<evidence type="ECO:0000313" key="1">
    <source>
        <dbReference type="EMBL" id="KAJ4459597.1"/>
    </source>
</evidence>
<dbReference type="EMBL" id="JAPMOS010000018">
    <property type="protein sequence ID" value="KAJ4459597.1"/>
    <property type="molecule type" value="Genomic_DNA"/>
</dbReference>
<keyword evidence="2" id="KW-1185">Reference proteome</keyword>
<dbReference type="PANTHER" id="PTHR13318:SF190">
    <property type="entry name" value="PARTNER OF PAIRED, ISOFORM B"/>
    <property type="match status" value="1"/>
</dbReference>
<organism evidence="1 2">
    <name type="scientific">Paratrimastix pyriformis</name>
    <dbReference type="NCBI Taxonomy" id="342808"/>
    <lineage>
        <taxon>Eukaryota</taxon>
        <taxon>Metamonada</taxon>
        <taxon>Preaxostyla</taxon>
        <taxon>Paratrimastigidae</taxon>
        <taxon>Paratrimastix</taxon>
    </lineage>
</organism>
<accession>A0ABQ8UK50</accession>
<name>A0ABQ8UK50_9EUKA</name>
<proteinExistence type="predicted"/>
<dbReference type="PANTHER" id="PTHR13318">
    <property type="entry name" value="PARTNER OF PAIRED, ISOFORM B-RELATED"/>
    <property type="match status" value="1"/>
</dbReference>
<dbReference type="Gene3D" id="3.80.10.10">
    <property type="entry name" value="Ribonuclease Inhibitor"/>
    <property type="match status" value="1"/>
</dbReference>
<dbReference type="Proteomes" id="UP001141327">
    <property type="component" value="Unassembled WGS sequence"/>
</dbReference>
<comment type="caution">
    <text evidence="1">The sequence shown here is derived from an EMBL/GenBank/DDBJ whole genome shotgun (WGS) entry which is preliminary data.</text>
</comment>
<dbReference type="InterPro" id="IPR032675">
    <property type="entry name" value="LRR_dom_sf"/>
</dbReference>
<dbReference type="SUPFAM" id="SSF52047">
    <property type="entry name" value="RNI-like"/>
    <property type="match status" value="1"/>
</dbReference>
<reference evidence="1" key="1">
    <citation type="journal article" date="2022" name="bioRxiv">
        <title>Genomics of Preaxostyla Flagellates Illuminates Evolutionary Transitions and the Path Towards Mitochondrial Loss.</title>
        <authorList>
            <person name="Novak L.V.F."/>
            <person name="Treitli S.C."/>
            <person name="Pyrih J."/>
            <person name="Halakuc P."/>
            <person name="Pipaliya S.V."/>
            <person name="Vacek V."/>
            <person name="Brzon O."/>
            <person name="Soukal P."/>
            <person name="Eme L."/>
            <person name="Dacks J.B."/>
            <person name="Karnkowska A."/>
            <person name="Elias M."/>
            <person name="Hampl V."/>
        </authorList>
    </citation>
    <scope>NUCLEOTIDE SEQUENCE</scope>
    <source>
        <strain evidence="1">RCP-MX</strain>
    </source>
</reference>
<sequence>MEEVPYHFADDCFILFLNRRFWRLTSFWHRFDLTPLPCCVKLTPEAFTQLMTRCPYVSYINLDIQKMLSRRVNSRDKVDGMLAAIHRLCPCLRQLDLGMATPGSFEPFAKIATLTSLYLNLNSTGFRIPERSLRQLTGAPLLTTLTLQDCDLTGYNQFDTPLSRTGSATPKMEAFAEALSKMVPNLSSLSLLRGQCDVRYVDAFVRRFRGQLRRLSLCGLILTFEGRPQPLSSRDGGVAAGRLFASFFTGCTPAFVLERLEELDLGSTRITDEVLQRVGFLCPSLRRLSLFGCSMLGPATLLELRGHPFAQTLEWLNFSAPAYHEVRACLSMGLLRRTVPHDEALPPPGCDYAFLISCPRLRRIIVPPHWLDSTPRKWDEDAAKPMPPVEPFVPAEAETGHRELVLNQFPRVQFICSAEADAV</sequence>
<protein>
    <submittedName>
        <fullName evidence="1">Uncharacterized protein</fullName>
    </submittedName>
</protein>
<gene>
    <name evidence="1" type="ORF">PAPYR_4328</name>
</gene>
<evidence type="ECO:0000313" key="2">
    <source>
        <dbReference type="Proteomes" id="UP001141327"/>
    </source>
</evidence>